<accession>A0A5K3G1V9</accession>
<evidence type="ECO:0000313" key="2">
    <source>
        <dbReference type="WBParaSite" id="MCU_014384-RA"/>
    </source>
</evidence>
<feature type="region of interest" description="Disordered" evidence="1">
    <location>
        <begin position="65"/>
        <end position="87"/>
    </location>
</feature>
<organism evidence="2">
    <name type="scientific">Mesocestoides corti</name>
    <name type="common">Flatworm</name>
    <dbReference type="NCBI Taxonomy" id="53468"/>
    <lineage>
        <taxon>Eukaryota</taxon>
        <taxon>Metazoa</taxon>
        <taxon>Spiralia</taxon>
        <taxon>Lophotrochozoa</taxon>
        <taxon>Platyhelminthes</taxon>
        <taxon>Cestoda</taxon>
        <taxon>Eucestoda</taxon>
        <taxon>Cyclophyllidea</taxon>
        <taxon>Mesocestoididae</taxon>
        <taxon>Mesocestoides</taxon>
    </lineage>
</organism>
<reference evidence="2" key="1">
    <citation type="submission" date="2019-11" db="UniProtKB">
        <authorList>
            <consortium name="WormBaseParasite"/>
        </authorList>
    </citation>
    <scope>IDENTIFICATION</scope>
</reference>
<name>A0A5K3G1V9_MESCO</name>
<proteinExistence type="predicted"/>
<protein>
    <submittedName>
        <fullName evidence="2">Ovule protein</fullName>
    </submittedName>
</protein>
<dbReference type="WBParaSite" id="MCU_014384-RA">
    <property type="protein sequence ID" value="MCU_014384-RA"/>
    <property type="gene ID" value="MCU_014384"/>
</dbReference>
<evidence type="ECO:0000256" key="1">
    <source>
        <dbReference type="SAM" id="MobiDB-lite"/>
    </source>
</evidence>
<dbReference type="AlphaFoldDB" id="A0A5K3G1V9"/>
<sequence length="181" mass="20360">SLQLRIYIRLSSSLVALCTRLYTYSHLLIHNTYSLIAPTTPHHGTSASRPANTLATANKPSLDALSESKTAKPHSIQPPPIMTPSARNAVGHDTVELTHNEHIPITDTTHQHSSDHPWPQLQMRVVPAIHTTHQHRQSCLLHPPPRPLPQLFTLLFRLTHTYTKLPPRPLLPTYTHTFTHP</sequence>